<dbReference type="SUPFAM" id="SSF46894">
    <property type="entry name" value="C-terminal effector domain of the bipartite response regulators"/>
    <property type="match status" value="1"/>
</dbReference>
<evidence type="ECO:0008006" key="3">
    <source>
        <dbReference type="Google" id="ProtNLM"/>
    </source>
</evidence>
<evidence type="ECO:0000313" key="2">
    <source>
        <dbReference type="Proteomes" id="UP001499994"/>
    </source>
</evidence>
<proteinExistence type="predicted"/>
<dbReference type="RefSeq" id="WP_279025353.1">
    <property type="nucleotide sequence ID" value="NZ_BAABDG010000002.1"/>
</dbReference>
<accession>A0ABP7L4P0</accession>
<comment type="caution">
    <text evidence="1">The sequence shown here is derived from an EMBL/GenBank/DDBJ whole genome shotgun (WGS) entry which is preliminary data.</text>
</comment>
<protein>
    <recommendedName>
        <fullName evidence="3">HTH luxR-type domain-containing protein</fullName>
    </recommendedName>
</protein>
<keyword evidence="2" id="KW-1185">Reference proteome</keyword>
<organism evidence="1 2">
    <name type="scientific">Gibbsiella dentisursi</name>
    <dbReference type="NCBI Taxonomy" id="796890"/>
    <lineage>
        <taxon>Bacteria</taxon>
        <taxon>Pseudomonadati</taxon>
        <taxon>Pseudomonadota</taxon>
        <taxon>Gammaproteobacteria</taxon>
        <taxon>Enterobacterales</taxon>
        <taxon>Yersiniaceae</taxon>
        <taxon>Gibbsiella</taxon>
    </lineage>
</organism>
<name>A0ABP7L4P0_9GAMM</name>
<gene>
    <name evidence="1" type="ORF">GCM10022405_20490</name>
</gene>
<dbReference type="EMBL" id="BAABDG010000002">
    <property type="protein sequence ID" value="GAA3894927.1"/>
    <property type="molecule type" value="Genomic_DNA"/>
</dbReference>
<sequence length="170" mass="19954">MEMAGYPFNHYFFDLGIKYLHELVKLRQDGVLYWDFSRKNFKSFLPKIILLYVSSGKKITLFCDDHTLPVALYLRGKSKNIFIVRIKAGEDVLLNDLRSVAKGEQPLIPEETQKNRLTWKEYHLLDEILRGKKIISISKENIESHKTTYSRVQSITKKMKVRKIAMLIMS</sequence>
<evidence type="ECO:0000313" key="1">
    <source>
        <dbReference type="EMBL" id="GAA3894927.1"/>
    </source>
</evidence>
<dbReference type="Proteomes" id="UP001499994">
    <property type="component" value="Unassembled WGS sequence"/>
</dbReference>
<reference evidence="2" key="1">
    <citation type="journal article" date="2019" name="Int. J. Syst. Evol. Microbiol.">
        <title>The Global Catalogue of Microorganisms (GCM) 10K type strain sequencing project: providing services to taxonomists for standard genome sequencing and annotation.</title>
        <authorList>
            <consortium name="The Broad Institute Genomics Platform"/>
            <consortium name="The Broad Institute Genome Sequencing Center for Infectious Disease"/>
            <person name="Wu L."/>
            <person name="Ma J."/>
        </authorList>
    </citation>
    <scope>NUCLEOTIDE SEQUENCE [LARGE SCALE GENOMIC DNA]</scope>
    <source>
        <strain evidence="2">JCM 17201</strain>
    </source>
</reference>
<dbReference type="InterPro" id="IPR016032">
    <property type="entry name" value="Sig_transdc_resp-reg_C-effctor"/>
</dbReference>